<dbReference type="SUPFAM" id="SSF101447">
    <property type="entry name" value="Formin homology 2 domain (FH2 domain)"/>
    <property type="match status" value="1"/>
</dbReference>
<feature type="region of interest" description="Disordered" evidence="1">
    <location>
        <begin position="1"/>
        <end position="44"/>
    </location>
</feature>
<organism evidence="2 3">
    <name type="scientific">Arabidopsis thaliana</name>
    <name type="common">Mouse-ear cress</name>
    <dbReference type="NCBI Taxonomy" id="3702"/>
    <lineage>
        <taxon>Eukaryota</taxon>
        <taxon>Viridiplantae</taxon>
        <taxon>Streptophyta</taxon>
        <taxon>Embryophyta</taxon>
        <taxon>Tracheophyta</taxon>
        <taxon>Spermatophyta</taxon>
        <taxon>Magnoliopsida</taxon>
        <taxon>eudicotyledons</taxon>
        <taxon>Gunneridae</taxon>
        <taxon>Pentapetalae</taxon>
        <taxon>rosids</taxon>
        <taxon>malvids</taxon>
        <taxon>Brassicales</taxon>
        <taxon>Brassicaceae</taxon>
        <taxon>Camelineae</taxon>
        <taxon>Arabidopsis</taxon>
    </lineage>
</organism>
<accession>A0A7G2EMT1</accession>
<evidence type="ECO:0000256" key="1">
    <source>
        <dbReference type="SAM" id="MobiDB-lite"/>
    </source>
</evidence>
<dbReference type="PANTHER" id="PTHR45733:SF8">
    <property type="entry name" value="FORMIN-J"/>
    <property type="match status" value="1"/>
</dbReference>
<dbReference type="PANTHER" id="PTHR45733">
    <property type="entry name" value="FORMIN-J"/>
    <property type="match status" value="1"/>
</dbReference>
<feature type="region of interest" description="Disordered" evidence="1">
    <location>
        <begin position="108"/>
        <end position="127"/>
    </location>
</feature>
<dbReference type="EMBL" id="LR881468">
    <property type="protein sequence ID" value="CAD5324618.1"/>
    <property type="molecule type" value="Genomic_DNA"/>
</dbReference>
<dbReference type="InterPro" id="IPR042201">
    <property type="entry name" value="FH2_Formin_sf"/>
</dbReference>
<dbReference type="InterPro" id="IPR051144">
    <property type="entry name" value="Formin_homology_domain"/>
</dbReference>
<reference evidence="2 3" key="1">
    <citation type="submission" date="2020-09" db="EMBL/GenBank/DDBJ databases">
        <authorList>
            <person name="Ashkenazy H."/>
        </authorList>
    </citation>
    <scope>NUCLEOTIDE SEQUENCE [LARGE SCALE GENOMIC DNA]</scope>
    <source>
        <strain evidence="3">cv. Cdm-0</strain>
    </source>
</reference>
<protein>
    <submittedName>
        <fullName evidence="2">(thale cress) hypothetical protein</fullName>
    </submittedName>
</protein>
<gene>
    <name evidence="2" type="ORF">AT9943_LOCUS12502</name>
</gene>
<evidence type="ECO:0000313" key="3">
    <source>
        <dbReference type="Proteomes" id="UP000516314"/>
    </source>
</evidence>
<dbReference type="Proteomes" id="UP000516314">
    <property type="component" value="Chromosome 3"/>
</dbReference>
<dbReference type="Gene3D" id="1.20.58.2220">
    <property type="entry name" value="Formin, FH2 domain"/>
    <property type="match status" value="1"/>
</dbReference>
<name>A0A7G2EMT1_ARATH</name>
<dbReference type="AlphaFoldDB" id="A0A7G2EMT1"/>
<sequence>MGAPTSSLVLKSPHVRPPPAPAPLSRSHNGNIPPVPGPPLGLKGRGILQNLKGQGQTRKANLKTYHWLKLTRAVQGSLWAEAQKSDEAATAPDFDISELEKLFSAVNLSSDSENNGGKSGRRARPKVEKVQLVIGCNEQSTVP</sequence>
<evidence type="ECO:0000313" key="2">
    <source>
        <dbReference type="EMBL" id="CAD5324618.1"/>
    </source>
</evidence>
<proteinExistence type="predicted"/>